<sequence length="54" mass="6036">MLDWECRSHLALPSYIGLWELVGRPGLPNTGEMLARTLEEDPRGVAASKRRKAS</sequence>
<comment type="caution">
    <text evidence="1">The sequence shown here is derived from an EMBL/GenBank/DDBJ whole genome shotgun (WGS) entry which is preliminary data.</text>
</comment>
<feature type="non-terminal residue" evidence="1">
    <location>
        <position position="54"/>
    </location>
</feature>
<evidence type="ECO:0000313" key="2">
    <source>
        <dbReference type="Proteomes" id="UP001266305"/>
    </source>
</evidence>
<proteinExistence type="predicted"/>
<accession>A0ABQ9VKQ9</accession>
<dbReference type="Proteomes" id="UP001266305">
    <property type="component" value="Unassembled WGS sequence"/>
</dbReference>
<evidence type="ECO:0000313" key="1">
    <source>
        <dbReference type="EMBL" id="KAK2109954.1"/>
    </source>
</evidence>
<protein>
    <submittedName>
        <fullName evidence="1">Uncharacterized protein</fullName>
    </submittedName>
</protein>
<organism evidence="1 2">
    <name type="scientific">Saguinus oedipus</name>
    <name type="common">Cotton-top tamarin</name>
    <name type="synonym">Oedipomidas oedipus</name>
    <dbReference type="NCBI Taxonomy" id="9490"/>
    <lineage>
        <taxon>Eukaryota</taxon>
        <taxon>Metazoa</taxon>
        <taxon>Chordata</taxon>
        <taxon>Craniata</taxon>
        <taxon>Vertebrata</taxon>
        <taxon>Euteleostomi</taxon>
        <taxon>Mammalia</taxon>
        <taxon>Eutheria</taxon>
        <taxon>Euarchontoglires</taxon>
        <taxon>Primates</taxon>
        <taxon>Haplorrhini</taxon>
        <taxon>Platyrrhini</taxon>
        <taxon>Cebidae</taxon>
        <taxon>Callitrichinae</taxon>
        <taxon>Saguinus</taxon>
    </lineage>
</organism>
<name>A0ABQ9VKQ9_SAGOE</name>
<dbReference type="EMBL" id="JASSZA010000005">
    <property type="protein sequence ID" value="KAK2109954.1"/>
    <property type="molecule type" value="Genomic_DNA"/>
</dbReference>
<reference evidence="1 2" key="1">
    <citation type="submission" date="2023-05" db="EMBL/GenBank/DDBJ databases">
        <title>B98-5 Cell Line De Novo Hybrid Assembly: An Optical Mapping Approach.</title>
        <authorList>
            <person name="Kananen K."/>
            <person name="Auerbach J.A."/>
            <person name="Kautto E."/>
            <person name="Blachly J.S."/>
        </authorList>
    </citation>
    <scope>NUCLEOTIDE SEQUENCE [LARGE SCALE GENOMIC DNA]</scope>
    <source>
        <strain evidence="1">B95-8</strain>
        <tissue evidence="1">Cell line</tissue>
    </source>
</reference>
<keyword evidence="2" id="KW-1185">Reference proteome</keyword>
<gene>
    <name evidence="1" type="ORF">P7K49_009700</name>
</gene>